<dbReference type="Gene3D" id="2.40.10.10">
    <property type="entry name" value="Trypsin-like serine proteases"/>
    <property type="match status" value="2"/>
</dbReference>
<evidence type="ECO:0000256" key="1">
    <source>
        <dbReference type="SAM" id="SignalP"/>
    </source>
</evidence>
<dbReference type="eggNOG" id="ENOG5032B87">
    <property type="taxonomic scope" value="Bacteria"/>
</dbReference>
<feature type="chain" id="PRO_5009257492" evidence="1">
    <location>
        <begin position="29"/>
        <end position="274"/>
    </location>
</feature>
<evidence type="ECO:0000313" key="3">
    <source>
        <dbReference type="EMBL" id="SDS20279.1"/>
    </source>
</evidence>
<evidence type="ECO:0000259" key="2">
    <source>
        <dbReference type="Pfam" id="PF00089"/>
    </source>
</evidence>
<dbReference type="InterPro" id="IPR009003">
    <property type="entry name" value="Peptidase_S1_PA"/>
</dbReference>
<dbReference type="Proteomes" id="UP000182237">
    <property type="component" value="Chromosome I"/>
</dbReference>
<dbReference type="Pfam" id="PF00089">
    <property type="entry name" value="Trypsin"/>
    <property type="match status" value="1"/>
</dbReference>
<dbReference type="OrthoDB" id="4425803at2"/>
<feature type="signal peptide" evidence="1">
    <location>
        <begin position="1"/>
        <end position="28"/>
    </location>
</feature>
<accession>A0A1H1QBM3</accession>
<reference evidence="3 4" key="1">
    <citation type="submission" date="2016-10" db="EMBL/GenBank/DDBJ databases">
        <authorList>
            <person name="de Groot N.N."/>
        </authorList>
    </citation>
    <scope>NUCLEOTIDE SEQUENCE [LARGE SCALE GENOMIC DNA]</scope>
    <source>
        <strain evidence="3 4">DSM 45434</strain>
    </source>
</reference>
<dbReference type="InterPro" id="IPR043504">
    <property type="entry name" value="Peptidase_S1_PA_chymotrypsin"/>
</dbReference>
<name>A0A1H1QBM3_9CORY</name>
<dbReference type="AlphaFoldDB" id="A0A1H1QBM3"/>
<dbReference type="GO" id="GO:0006508">
    <property type="term" value="P:proteolysis"/>
    <property type="evidence" value="ECO:0007669"/>
    <property type="project" value="InterPro"/>
</dbReference>
<dbReference type="GO" id="GO:0004252">
    <property type="term" value="F:serine-type endopeptidase activity"/>
    <property type="evidence" value="ECO:0007669"/>
    <property type="project" value="InterPro"/>
</dbReference>
<dbReference type="RefSeq" id="WP_019194036.1">
    <property type="nucleotide sequence ID" value="NZ_LT629765.1"/>
</dbReference>
<dbReference type="SUPFAM" id="SSF50494">
    <property type="entry name" value="Trypsin-like serine proteases"/>
    <property type="match status" value="1"/>
</dbReference>
<sequence>MTAFRTVAAVSAALTITLGTVGVSPAHAHDVNRINQGGAVYVEGTGYCTVGYNDPHNRRSLIAAHCGHEGARVRIADRRNGTSSAIVGTFYRSKSYDNRLGNDWAAIQWDDNVTIGPNSISGDPWVRPHQVTPGERVCYFGQSTNRVNTHVTCGTYSGNVGNTFFVDAPLTRPGDSGGPMWVPGRGFVGVVSSVWAANSSSLPGSSNYVVGVLPEDGPAVSDVELLGLYAQNALLPVGGALPAPVADFLRTAFAQFFSFVATLPIAIPGIISYN</sequence>
<protein>
    <submittedName>
        <fullName evidence="3">Trypsin</fullName>
    </submittedName>
</protein>
<organism evidence="3 4">
    <name type="scientific">Corynebacterium timonense</name>
    <dbReference type="NCBI Taxonomy" id="441500"/>
    <lineage>
        <taxon>Bacteria</taxon>
        <taxon>Bacillati</taxon>
        <taxon>Actinomycetota</taxon>
        <taxon>Actinomycetes</taxon>
        <taxon>Mycobacteriales</taxon>
        <taxon>Corynebacteriaceae</taxon>
        <taxon>Corynebacterium</taxon>
    </lineage>
</organism>
<dbReference type="EMBL" id="LT629765">
    <property type="protein sequence ID" value="SDS20279.1"/>
    <property type="molecule type" value="Genomic_DNA"/>
</dbReference>
<evidence type="ECO:0000313" key="4">
    <source>
        <dbReference type="Proteomes" id="UP000182237"/>
    </source>
</evidence>
<feature type="domain" description="Peptidase S1" evidence="2">
    <location>
        <begin position="63"/>
        <end position="205"/>
    </location>
</feature>
<proteinExistence type="predicted"/>
<gene>
    <name evidence="3" type="ORF">SAMN04488539_1215</name>
</gene>
<dbReference type="STRING" id="1203190.GCA_000312345_01204"/>
<dbReference type="InterPro" id="IPR001254">
    <property type="entry name" value="Trypsin_dom"/>
</dbReference>
<keyword evidence="4" id="KW-1185">Reference proteome</keyword>
<keyword evidence="1" id="KW-0732">Signal</keyword>